<organism evidence="1 2">
    <name type="scientific">Lepeophtheirus salmonis</name>
    <name type="common">Salmon louse</name>
    <name type="synonym">Caligus salmonis</name>
    <dbReference type="NCBI Taxonomy" id="72036"/>
    <lineage>
        <taxon>Eukaryota</taxon>
        <taxon>Metazoa</taxon>
        <taxon>Ecdysozoa</taxon>
        <taxon>Arthropoda</taxon>
        <taxon>Crustacea</taxon>
        <taxon>Multicrustacea</taxon>
        <taxon>Hexanauplia</taxon>
        <taxon>Copepoda</taxon>
        <taxon>Siphonostomatoida</taxon>
        <taxon>Caligidae</taxon>
        <taxon>Lepeophtheirus</taxon>
    </lineage>
</organism>
<name>A0A7R8D9D4_LEPSM</name>
<evidence type="ECO:0000313" key="2">
    <source>
        <dbReference type="Proteomes" id="UP000675881"/>
    </source>
</evidence>
<accession>A0A7R8D9D4</accession>
<dbReference type="AlphaFoldDB" id="A0A7R8D9D4"/>
<proteinExistence type="predicted"/>
<evidence type="ECO:0000313" key="1">
    <source>
        <dbReference type="EMBL" id="CAF3044169.1"/>
    </source>
</evidence>
<gene>
    <name evidence="1" type="ORF">LSAA_15242</name>
</gene>
<protein>
    <submittedName>
        <fullName evidence="1">(salmon louse) hypothetical protein</fullName>
    </submittedName>
</protein>
<keyword evidence="2" id="KW-1185">Reference proteome</keyword>
<sequence>MEYTSSDGESITDHQHGEEIYTALSKSRRHLQELGTDSQKKNQSNYLLMLTIACDCVEESDRGVALIANSLLQDIGIVSSQDTSDIIERNKSRRARKKKKFYFQKDKVSAKIKGIYFDGRKDQTLTCKKHS</sequence>
<dbReference type="Proteomes" id="UP000675881">
    <property type="component" value="Chromosome 9"/>
</dbReference>
<reference evidence="1" key="1">
    <citation type="submission" date="2021-02" db="EMBL/GenBank/DDBJ databases">
        <authorList>
            <person name="Bekaert M."/>
        </authorList>
    </citation>
    <scope>NUCLEOTIDE SEQUENCE</scope>
    <source>
        <strain evidence="1">IoA-00</strain>
    </source>
</reference>
<dbReference type="EMBL" id="HG994588">
    <property type="protein sequence ID" value="CAF3044169.1"/>
    <property type="molecule type" value="Genomic_DNA"/>
</dbReference>